<dbReference type="NCBIfam" id="TIGR00220">
    <property type="entry name" value="mscL"/>
    <property type="match status" value="1"/>
</dbReference>
<dbReference type="PANTHER" id="PTHR30266:SF2">
    <property type="entry name" value="LARGE-CONDUCTANCE MECHANOSENSITIVE CHANNEL"/>
    <property type="match status" value="1"/>
</dbReference>
<evidence type="ECO:0000313" key="12">
    <source>
        <dbReference type="Proteomes" id="UP000198668"/>
    </source>
</evidence>
<evidence type="ECO:0000256" key="3">
    <source>
        <dbReference type="ARBA" id="ARBA00022448"/>
    </source>
</evidence>
<keyword evidence="4 10" id="KW-1003">Cell membrane</keyword>
<evidence type="ECO:0000256" key="8">
    <source>
        <dbReference type="ARBA" id="ARBA00023136"/>
    </source>
</evidence>
<comment type="similarity">
    <text evidence="2 10">Belongs to the MscL family.</text>
</comment>
<keyword evidence="8 10" id="KW-0472">Membrane</keyword>
<name>A0A1I3CMG1_9LACT</name>
<evidence type="ECO:0000256" key="6">
    <source>
        <dbReference type="ARBA" id="ARBA00022989"/>
    </source>
</evidence>
<dbReference type="InterPro" id="IPR037673">
    <property type="entry name" value="MSC/AndL"/>
</dbReference>
<dbReference type="HAMAP" id="MF_00115">
    <property type="entry name" value="MscL"/>
    <property type="match status" value="1"/>
</dbReference>
<dbReference type="GO" id="GO:0005886">
    <property type="term" value="C:plasma membrane"/>
    <property type="evidence" value="ECO:0007669"/>
    <property type="project" value="UniProtKB-SubCell"/>
</dbReference>
<dbReference type="PRINTS" id="PR01264">
    <property type="entry name" value="MECHCHANNEL"/>
</dbReference>
<dbReference type="SUPFAM" id="SSF81330">
    <property type="entry name" value="Gated mechanosensitive channel"/>
    <property type="match status" value="1"/>
</dbReference>
<evidence type="ECO:0000256" key="10">
    <source>
        <dbReference type="HAMAP-Rule" id="MF_00115"/>
    </source>
</evidence>
<proteinExistence type="inferred from homology"/>
<protein>
    <recommendedName>
        <fullName evidence="10">Large-conductance mechanosensitive channel</fullName>
    </recommendedName>
</protein>
<comment type="subcellular location">
    <subcellularLocation>
        <location evidence="1 10">Cell membrane</location>
        <topology evidence="1 10">Multi-pass membrane protein</topology>
    </subcellularLocation>
</comment>
<feature type="transmembrane region" description="Helical" evidence="10">
    <location>
        <begin position="20"/>
        <end position="38"/>
    </location>
</feature>
<dbReference type="EMBL" id="FOQE01000020">
    <property type="protein sequence ID" value="SFH75760.1"/>
    <property type="molecule type" value="Genomic_DNA"/>
</dbReference>
<dbReference type="GO" id="GO:0008381">
    <property type="term" value="F:mechanosensitive monoatomic ion channel activity"/>
    <property type="evidence" value="ECO:0007669"/>
    <property type="project" value="UniProtKB-UniRule"/>
</dbReference>
<dbReference type="OrthoDB" id="9810350at2"/>
<dbReference type="NCBIfam" id="NF001842">
    <property type="entry name" value="PRK00567.1-3"/>
    <property type="match status" value="1"/>
</dbReference>
<evidence type="ECO:0000256" key="2">
    <source>
        <dbReference type="ARBA" id="ARBA00007254"/>
    </source>
</evidence>
<dbReference type="AlphaFoldDB" id="A0A1I3CMG1"/>
<feature type="transmembrane region" description="Helical" evidence="10">
    <location>
        <begin position="69"/>
        <end position="93"/>
    </location>
</feature>
<evidence type="ECO:0000256" key="9">
    <source>
        <dbReference type="ARBA" id="ARBA00023303"/>
    </source>
</evidence>
<dbReference type="Gene3D" id="1.10.1200.120">
    <property type="entry name" value="Large-conductance mechanosensitive channel, MscL, domain 1"/>
    <property type="match status" value="1"/>
</dbReference>
<dbReference type="InterPro" id="IPR019823">
    <property type="entry name" value="Mechanosensitive_channel_CS"/>
</dbReference>
<evidence type="ECO:0000256" key="1">
    <source>
        <dbReference type="ARBA" id="ARBA00004651"/>
    </source>
</evidence>
<evidence type="ECO:0000256" key="7">
    <source>
        <dbReference type="ARBA" id="ARBA00023065"/>
    </source>
</evidence>
<evidence type="ECO:0000256" key="5">
    <source>
        <dbReference type="ARBA" id="ARBA00022692"/>
    </source>
</evidence>
<dbReference type="Pfam" id="PF01741">
    <property type="entry name" value="MscL"/>
    <property type="match status" value="1"/>
</dbReference>
<reference evidence="11 12" key="1">
    <citation type="submission" date="2016-10" db="EMBL/GenBank/DDBJ databases">
        <authorList>
            <person name="de Groot N.N."/>
        </authorList>
    </citation>
    <scope>NUCLEOTIDE SEQUENCE [LARGE SCALE GENOMIC DNA]</scope>
    <source>
        <strain evidence="11 12">DSM 27630</strain>
    </source>
</reference>
<evidence type="ECO:0000313" key="11">
    <source>
        <dbReference type="EMBL" id="SFH75760.1"/>
    </source>
</evidence>
<dbReference type="PROSITE" id="PS01327">
    <property type="entry name" value="MSCL"/>
    <property type="match status" value="1"/>
</dbReference>
<dbReference type="PANTHER" id="PTHR30266">
    <property type="entry name" value="MECHANOSENSITIVE CHANNEL MSCL"/>
    <property type="match status" value="1"/>
</dbReference>
<dbReference type="InterPro" id="IPR036019">
    <property type="entry name" value="MscL_channel"/>
</dbReference>
<comment type="function">
    <text evidence="10">Channel that opens in response to stretch forces in the membrane lipid bilayer. May participate in the regulation of osmotic pressure changes within the cell.</text>
</comment>
<dbReference type="RefSeq" id="WP_092092584.1">
    <property type="nucleotide sequence ID" value="NZ_FOQE01000020.1"/>
</dbReference>
<organism evidence="11 12">
    <name type="scientific">Pisciglobus halotolerans</name>
    <dbReference type="NCBI Taxonomy" id="745365"/>
    <lineage>
        <taxon>Bacteria</taxon>
        <taxon>Bacillati</taxon>
        <taxon>Bacillota</taxon>
        <taxon>Bacilli</taxon>
        <taxon>Lactobacillales</taxon>
        <taxon>Carnobacteriaceae</taxon>
    </lineage>
</organism>
<evidence type="ECO:0000256" key="4">
    <source>
        <dbReference type="ARBA" id="ARBA00022475"/>
    </source>
</evidence>
<accession>A0A1I3CMG1</accession>
<keyword evidence="9 10" id="KW-0407">Ion channel</keyword>
<keyword evidence="6 10" id="KW-1133">Transmembrane helix</keyword>
<dbReference type="Proteomes" id="UP000198668">
    <property type="component" value="Unassembled WGS sequence"/>
</dbReference>
<sequence length="133" mass="14733">MKNFFEEFKEFAFRGNVLDLAVGVVIGSAFTAIVTSLVENIITPLIGIVIGGVDFSNLSYQFGSATIAYGAFIQAVINFILIALVVFTFIKLINTALNRFKTQEATEEEEIPVTETYLKEIRDLLAEQNNKNS</sequence>
<keyword evidence="7 10" id="KW-0406">Ion transport</keyword>
<keyword evidence="5 10" id="KW-0812">Transmembrane</keyword>
<dbReference type="NCBIfam" id="NF001843">
    <property type="entry name" value="PRK00567.1-4"/>
    <property type="match status" value="1"/>
</dbReference>
<dbReference type="InterPro" id="IPR001185">
    <property type="entry name" value="MS_channel"/>
</dbReference>
<comment type="subunit">
    <text evidence="10">Homopentamer.</text>
</comment>
<gene>
    <name evidence="10" type="primary">mscL</name>
    <name evidence="11" type="ORF">SAMN04489868_12018</name>
</gene>
<keyword evidence="12" id="KW-1185">Reference proteome</keyword>
<keyword evidence="3 10" id="KW-0813">Transport</keyword>